<comment type="caution">
    <text evidence="2">The sequence shown here is derived from an EMBL/GenBank/DDBJ whole genome shotgun (WGS) entry which is preliminary data.</text>
</comment>
<keyword evidence="3" id="KW-1185">Reference proteome</keyword>
<dbReference type="InterPro" id="IPR010359">
    <property type="entry name" value="IrrE_HExxH"/>
</dbReference>
<reference evidence="2 3" key="1">
    <citation type="submission" date="2020-01" db="EMBL/GenBank/DDBJ databases">
        <authorList>
            <person name="Chen J."/>
            <person name="Zhu S."/>
            <person name="Yang J."/>
        </authorList>
    </citation>
    <scope>NUCLEOTIDE SEQUENCE [LARGE SCALE GENOMIC DNA]</scope>
    <source>
        <strain evidence="2 3">345S023</strain>
    </source>
</reference>
<name>A0A7X5LJG7_9ALTE</name>
<dbReference type="PANTHER" id="PTHR43236">
    <property type="entry name" value="ANTITOXIN HIGA1"/>
    <property type="match status" value="1"/>
</dbReference>
<evidence type="ECO:0000313" key="2">
    <source>
        <dbReference type="EMBL" id="NDV90506.1"/>
    </source>
</evidence>
<dbReference type="Proteomes" id="UP000470213">
    <property type="component" value="Unassembled WGS sequence"/>
</dbReference>
<dbReference type="PANTHER" id="PTHR43236:SF2">
    <property type="entry name" value="BLL0069 PROTEIN"/>
    <property type="match status" value="1"/>
</dbReference>
<dbReference type="Gene3D" id="1.10.10.2910">
    <property type="match status" value="1"/>
</dbReference>
<proteinExistence type="predicted"/>
<evidence type="ECO:0000313" key="3">
    <source>
        <dbReference type="Proteomes" id="UP000470213"/>
    </source>
</evidence>
<dbReference type="EMBL" id="JAAAWN010000004">
    <property type="protein sequence ID" value="NDV90506.1"/>
    <property type="molecule type" value="Genomic_DNA"/>
</dbReference>
<dbReference type="RefSeq" id="WP_163084095.1">
    <property type="nucleotide sequence ID" value="NZ_JAAAWN010000004.1"/>
</dbReference>
<protein>
    <submittedName>
        <fullName evidence="2">ImmA/IrrE family metallo-endopeptidase</fullName>
    </submittedName>
</protein>
<organism evidence="2 3">
    <name type="scientific">Alteromonas profundi</name>
    <dbReference type="NCBI Taxonomy" id="2696062"/>
    <lineage>
        <taxon>Bacteria</taxon>
        <taxon>Pseudomonadati</taxon>
        <taxon>Pseudomonadota</taxon>
        <taxon>Gammaproteobacteria</taxon>
        <taxon>Alteromonadales</taxon>
        <taxon>Alteromonadaceae</taxon>
        <taxon>Alteromonas/Salinimonas group</taxon>
        <taxon>Alteromonas</taxon>
    </lineage>
</organism>
<dbReference type="InterPro" id="IPR052345">
    <property type="entry name" value="Rad_response_metalloprotease"/>
</dbReference>
<feature type="domain" description="IrrE N-terminal-like" evidence="1">
    <location>
        <begin position="58"/>
        <end position="165"/>
    </location>
</feature>
<gene>
    <name evidence="2" type="ORF">GTH32_04745</name>
</gene>
<evidence type="ECO:0000259" key="1">
    <source>
        <dbReference type="Pfam" id="PF06114"/>
    </source>
</evidence>
<dbReference type="Pfam" id="PF06114">
    <property type="entry name" value="Peptidase_M78"/>
    <property type="match status" value="1"/>
</dbReference>
<accession>A0A7X5LJG7</accession>
<sequence>MKSGNFSPEWASLNNTERSVISKYHQTAPIQVGKIAKELGASVKSATLKAGISGEIKETDGQILIRINRHDSKPRQRFTLAHEIGHMLLHRDRIGDGIVDDILYRSSLSDTLEAQANRLAADILMPYHLTMEKLHEYEDIVDEERKYESVARDLEVSTTALKIRLGKL</sequence>
<dbReference type="AlphaFoldDB" id="A0A7X5LJG7"/>